<sequence>MFAEAQMHSFEKGWGWWYWTWKTEGAPLWSYEAGLRAGILPEKAYEPAFKCDVDVPDFAEDGLSETPEGKTQCHYRSEPDVVFDNCHCHMPFVSVPSSGLWIAIVFSYRTQPFLVREVVVRLFGGHGALTRAHVSKRVRPHLVKDKAHKLRAETGDEWIAPADQVTRAVGRSLLGPFQLLVSEPMCLGLCIFSALLLGILHLFFGAFPLVFGTNHGFDLWQTGLTFLGIMVAMLLGVASNPLWHRIRANLIRRHERETGVKGGSESEFRLPPPIFGSMLVPTGLFMFGWSTYPWVRWIVPIIDWVGHIWNRTACAVQEARECE</sequence>
<name>T5AQI1_OPHSC</name>
<dbReference type="AlphaFoldDB" id="T5AQI1"/>
<dbReference type="GO" id="GO:0022857">
    <property type="term" value="F:transmembrane transporter activity"/>
    <property type="evidence" value="ECO:0007669"/>
    <property type="project" value="TreeGrafter"/>
</dbReference>
<evidence type="ECO:0000256" key="1">
    <source>
        <dbReference type="ARBA" id="ARBA00004141"/>
    </source>
</evidence>
<dbReference type="GO" id="GO:0005886">
    <property type="term" value="C:plasma membrane"/>
    <property type="evidence" value="ECO:0007669"/>
    <property type="project" value="TreeGrafter"/>
</dbReference>
<dbReference type="PANTHER" id="PTHR23502">
    <property type="entry name" value="MAJOR FACILITATOR SUPERFAMILY"/>
    <property type="match status" value="1"/>
</dbReference>
<dbReference type="HOGENOM" id="CLU_860797_0_0_1"/>
<evidence type="ECO:0000256" key="3">
    <source>
        <dbReference type="ARBA" id="ARBA00022989"/>
    </source>
</evidence>
<evidence type="ECO:0000313" key="7">
    <source>
        <dbReference type="Proteomes" id="UP000019374"/>
    </source>
</evidence>
<dbReference type="Gene3D" id="1.20.1250.20">
    <property type="entry name" value="MFS general substrate transporter like domains"/>
    <property type="match status" value="1"/>
</dbReference>
<reference evidence="6 7" key="1">
    <citation type="journal article" date="2013" name="Chin. Sci. Bull.">
        <title>Genome survey uncovers the secrets of sex and lifestyle in caterpillar fungus.</title>
        <authorList>
            <person name="Hu X."/>
            <person name="Zhang Y."/>
            <person name="Xiao G."/>
            <person name="Zheng P."/>
            <person name="Xia Y."/>
            <person name="Zhang X."/>
            <person name="St Leger R.J."/>
            <person name="Liu X."/>
            <person name="Wang C."/>
        </authorList>
    </citation>
    <scope>NUCLEOTIDE SEQUENCE [LARGE SCALE GENOMIC DNA]</scope>
    <source>
        <strain evidence="7">Co18 / CGMCC 3.14243</strain>
        <tissue evidence="6">Fruit-body</tissue>
    </source>
</reference>
<evidence type="ECO:0000256" key="5">
    <source>
        <dbReference type="SAM" id="Phobius"/>
    </source>
</evidence>
<gene>
    <name evidence="6" type="ORF">OCS_00254</name>
</gene>
<evidence type="ECO:0000256" key="2">
    <source>
        <dbReference type="ARBA" id="ARBA00022692"/>
    </source>
</evidence>
<dbReference type="InterPro" id="IPR017853">
    <property type="entry name" value="GH"/>
</dbReference>
<protein>
    <submittedName>
        <fullName evidence="6">Major facilitator superfamily transporter</fullName>
    </submittedName>
</protein>
<keyword evidence="2 5" id="KW-0812">Transmembrane</keyword>
<feature type="transmembrane region" description="Helical" evidence="5">
    <location>
        <begin position="186"/>
        <end position="211"/>
    </location>
</feature>
<dbReference type="Proteomes" id="UP000019374">
    <property type="component" value="Unassembled WGS sequence"/>
</dbReference>
<dbReference type="EMBL" id="KE652183">
    <property type="protein sequence ID" value="EQL04007.1"/>
    <property type="molecule type" value="Genomic_DNA"/>
</dbReference>
<dbReference type="eggNOG" id="KOG0255">
    <property type="taxonomic scope" value="Eukaryota"/>
</dbReference>
<dbReference type="InterPro" id="IPR036259">
    <property type="entry name" value="MFS_trans_sf"/>
</dbReference>
<proteinExistence type="predicted"/>
<dbReference type="SUPFAM" id="SSF51445">
    <property type="entry name" value="(Trans)glycosidases"/>
    <property type="match status" value="1"/>
</dbReference>
<feature type="transmembrane region" description="Helical" evidence="5">
    <location>
        <begin position="223"/>
        <end position="243"/>
    </location>
</feature>
<dbReference type="OrthoDB" id="62120at2759"/>
<evidence type="ECO:0000313" key="6">
    <source>
        <dbReference type="EMBL" id="EQL04007.1"/>
    </source>
</evidence>
<accession>T5AQI1</accession>
<dbReference type="Gene3D" id="3.20.20.80">
    <property type="entry name" value="Glycosidases"/>
    <property type="match status" value="1"/>
</dbReference>
<comment type="subcellular location">
    <subcellularLocation>
        <location evidence="1">Membrane</location>
        <topology evidence="1">Multi-pass membrane protein</topology>
    </subcellularLocation>
</comment>
<dbReference type="SUPFAM" id="SSF103473">
    <property type="entry name" value="MFS general substrate transporter"/>
    <property type="match status" value="1"/>
</dbReference>
<evidence type="ECO:0000256" key="4">
    <source>
        <dbReference type="ARBA" id="ARBA00023136"/>
    </source>
</evidence>
<dbReference type="PANTHER" id="PTHR23502:SF7">
    <property type="entry name" value="DRUG_PROTON ANTIPORTER YHK8-RELATED"/>
    <property type="match status" value="1"/>
</dbReference>
<keyword evidence="4 5" id="KW-0472">Membrane</keyword>
<organism evidence="6 7">
    <name type="scientific">Ophiocordyceps sinensis (strain Co18 / CGMCC 3.14243)</name>
    <name type="common">Yarsagumba caterpillar fungus</name>
    <name type="synonym">Hirsutella sinensis</name>
    <dbReference type="NCBI Taxonomy" id="911162"/>
    <lineage>
        <taxon>Eukaryota</taxon>
        <taxon>Fungi</taxon>
        <taxon>Dikarya</taxon>
        <taxon>Ascomycota</taxon>
        <taxon>Pezizomycotina</taxon>
        <taxon>Sordariomycetes</taxon>
        <taxon>Hypocreomycetidae</taxon>
        <taxon>Hypocreales</taxon>
        <taxon>Ophiocordycipitaceae</taxon>
        <taxon>Ophiocordyceps</taxon>
    </lineage>
</organism>
<keyword evidence="3 5" id="KW-1133">Transmembrane helix</keyword>